<comment type="caution">
    <text evidence="5">The sequence shown here is derived from an EMBL/GenBank/DDBJ whole genome shotgun (WGS) entry which is preliminary data.</text>
</comment>
<feature type="domain" description="Acyl-CoA thioesterase-like N-terminal HotDog" evidence="3">
    <location>
        <begin position="40"/>
        <end position="114"/>
    </location>
</feature>
<dbReference type="InterPro" id="IPR049449">
    <property type="entry name" value="TesB_ACOT8-like_N"/>
</dbReference>
<reference evidence="5 6" key="1">
    <citation type="submission" date="2023-11" db="EMBL/GenBank/DDBJ databases">
        <title>Actinomadura monticuli sp. nov., isolated from volcanic ash.</title>
        <authorList>
            <person name="Lee S.D."/>
            <person name="Yang H."/>
            <person name="Kim I.S."/>
        </authorList>
    </citation>
    <scope>NUCLEOTIDE SEQUENCE [LARGE SCALE GENOMIC DNA]</scope>
    <source>
        <strain evidence="5 6">DLS-62</strain>
    </source>
</reference>
<dbReference type="Proteomes" id="UP001569963">
    <property type="component" value="Unassembled WGS sequence"/>
</dbReference>
<evidence type="ECO:0000313" key="5">
    <source>
        <dbReference type="EMBL" id="MFA1541926.1"/>
    </source>
</evidence>
<comment type="similarity">
    <text evidence="1">Belongs to the C/M/P thioester hydrolase family.</text>
</comment>
<evidence type="ECO:0000259" key="4">
    <source>
        <dbReference type="Pfam" id="PF20789"/>
    </source>
</evidence>
<dbReference type="InterPro" id="IPR029069">
    <property type="entry name" value="HotDog_dom_sf"/>
</dbReference>
<evidence type="ECO:0000313" key="6">
    <source>
        <dbReference type="Proteomes" id="UP001569963"/>
    </source>
</evidence>
<organism evidence="5 6">
    <name type="scientific">Actinomadura monticuli</name>
    <dbReference type="NCBI Taxonomy" id="3097367"/>
    <lineage>
        <taxon>Bacteria</taxon>
        <taxon>Bacillati</taxon>
        <taxon>Actinomycetota</taxon>
        <taxon>Actinomycetes</taxon>
        <taxon>Streptosporangiales</taxon>
        <taxon>Thermomonosporaceae</taxon>
        <taxon>Actinomadura</taxon>
    </lineage>
</organism>
<accession>A0ABV4QFU5</accession>
<dbReference type="InterPro" id="IPR003703">
    <property type="entry name" value="Acyl_CoA_thio"/>
</dbReference>
<keyword evidence="2" id="KW-0378">Hydrolase</keyword>
<evidence type="ECO:0000256" key="1">
    <source>
        <dbReference type="ARBA" id="ARBA00006538"/>
    </source>
</evidence>
<gene>
    <name evidence="5" type="ORF">SM611_23595</name>
</gene>
<dbReference type="PANTHER" id="PTHR11066:SF34">
    <property type="entry name" value="ACYL-COENZYME A THIOESTERASE 8"/>
    <property type="match status" value="1"/>
</dbReference>
<dbReference type="Pfam" id="PF20789">
    <property type="entry name" value="4HBT_3C"/>
    <property type="match status" value="1"/>
</dbReference>
<dbReference type="InterPro" id="IPR049450">
    <property type="entry name" value="ACOT8-like_C"/>
</dbReference>
<dbReference type="PANTHER" id="PTHR11066">
    <property type="entry name" value="ACYL-COA THIOESTERASE"/>
    <property type="match status" value="1"/>
</dbReference>
<dbReference type="CDD" id="cd03444">
    <property type="entry name" value="Thioesterase_II_repeat1"/>
    <property type="match status" value="1"/>
</dbReference>
<proteinExistence type="inferred from homology"/>
<feature type="domain" description="Acyl-CoA thioesterase-like C-terminal" evidence="4">
    <location>
        <begin position="148"/>
        <end position="272"/>
    </location>
</feature>
<dbReference type="SUPFAM" id="SSF54637">
    <property type="entry name" value="Thioesterase/thiol ester dehydrase-isomerase"/>
    <property type="match status" value="2"/>
</dbReference>
<dbReference type="RefSeq" id="WP_371952081.1">
    <property type="nucleotide sequence ID" value="NZ_JAXCEI010000010.1"/>
</dbReference>
<protein>
    <submittedName>
        <fullName evidence="5">Thioesterase family protein</fullName>
    </submittedName>
</protein>
<dbReference type="InterPro" id="IPR042171">
    <property type="entry name" value="Acyl-CoA_hotdog"/>
</dbReference>
<name>A0ABV4QFU5_9ACTN</name>
<dbReference type="EMBL" id="JAXCEI010000010">
    <property type="protein sequence ID" value="MFA1541926.1"/>
    <property type="molecule type" value="Genomic_DNA"/>
</dbReference>
<keyword evidence="6" id="KW-1185">Reference proteome</keyword>
<sequence>MGDERARPWDQDEMLRLMDVRPAGPGRYTAPAHGPAGRNVVEAGQLAADAVVAAAKEIPEQRVTSAAMVFSRAARHDEEITVELDVPHRGRTYSTVQARAVQRGRLRATGLILMGADAADLVASTAPMPGVPGPDALRPFDPPEMTVGGREIRVVDDAYDWDPAHVGPPELFAWIRFAAPPPAGYLHAALMTQSTTHWTIAAALRPHAGYSEAMAHKTISTGISAVTVAYHSDVDVTQWLLYANRVVYTGRGATQSEGRVYGEDGRLVASYTVQGMIRPLDRTSPVSGTTL</sequence>
<evidence type="ECO:0000256" key="2">
    <source>
        <dbReference type="ARBA" id="ARBA00022801"/>
    </source>
</evidence>
<dbReference type="Pfam" id="PF13622">
    <property type="entry name" value="4HBT_3"/>
    <property type="match status" value="1"/>
</dbReference>
<dbReference type="Gene3D" id="2.40.160.210">
    <property type="entry name" value="Acyl-CoA thioesterase, double hotdog domain"/>
    <property type="match status" value="1"/>
</dbReference>
<evidence type="ECO:0000259" key="3">
    <source>
        <dbReference type="Pfam" id="PF13622"/>
    </source>
</evidence>